<evidence type="ECO:0000313" key="3">
    <source>
        <dbReference type="Proteomes" id="UP001139516"/>
    </source>
</evidence>
<feature type="chain" id="PRO_5040782971" evidence="1">
    <location>
        <begin position="25"/>
        <end position="270"/>
    </location>
</feature>
<dbReference type="InterPro" id="IPR010626">
    <property type="entry name" value="DUF1217"/>
</dbReference>
<gene>
    <name evidence="2" type="ORF">M0638_01475</name>
</gene>
<keyword evidence="1" id="KW-0732">Signal</keyword>
<dbReference type="AlphaFoldDB" id="A0A9X1Y6B5"/>
<dbReference type="SUPFAM" id="SSF158837">
    <property type="entry name" value="AGR C 984p-like"/>
    <property type="match status" value="1"/>
</dbReference>
<evidence type="ECO:0000256" key="1">
    <source>
        <dbReference type="SAM" id="SignalP"/>
    </source>
</evidence>
<dbReference type="Gene3D" id="1.10.3700.10">
    <property type="entry name" value="AGR C 984p-like"/>
    <property type="match status" value="1"/>
</dbReference>
<evidence type="ECO:0000313" key="2">
    <source>
        <dbReference type="EMBL" id="MCK8783050.1"/>
    </source>
</evidence>
<dbReference type="InterPro" id="IPR023157">
    <property type="entry name" value="AGR-C-984p-like_sf"/>
</dbReference>
<name>A0A9X1Y6B5_9PROT</name>
<dbReference type="Pfam" id="PF06748">
    <property type="entry name" value="DUF1217"/>
    <property type="match status" value="1"/>
</dbReference>
<feature type="signal peptide" evidence="1">
    <location>
        <begin position="1"/>
        <end position="24"/>
    </location>
</feature>
<organism evidence="2 3">
    <name type="scientific">Roseomonas acroporae</name>
    <dbReference type="NCBI Taxonomy" id="2937791"/>
    <lineage>
        <taxon>Bacteria</taxon>
        <taxon>Pseudomonadati</taxon>
        <taxon>Pseudomonadota</taxon>
        <taxon>Alphaproteobacteria</taxon>
        <taxon>Acetobacterales</taxon>
        <taxon>Roseomonadaceae</taxon>
        <taxon>Roseomonas</taxon>
    </lineage>
</organism>
<comment type="caution">
    <text evidence="2">The sequence shown here is derived from an EMBL/GenBank/DDBJ whole genome shotgun (WGS) entry which is preliminary data.</text>
</comment>
<sequence>MSAILSASMVTALFGSSSSGTGSAASNPATAVAALRRATADGAETKGMARQGKDPATIRQIAQFRTAVASAKSLDAALKDPRVLAVLLPSLGLADQVKYPALAAKVLASDPSDENSTVSKLANSTWTEATKTLGLAGSGLAGLQKSSTLTTIEENFVRYQYRQSLDKESPGISDALYFSENAADNTNVYNVLGNAVLRRVVTGALGLPDQIAVQPIETQATAVTSRLNLATFSDSAAVKRLAERYVMHAAQNQSGTDSGTNLLAQFGWSA</sequence>
<proteinExistence type="predicted"/>
<reference evidence="2" key="1">
    <citation type="submission" date="2022-04" db="EMBL/GenBank/DDBJ databases">
        <title>Roseomonas acroporae sp. nov., isolated from coral Acropora digitifera.</title>
        <authorList>
            <person name="Sun H."/>
        </authorList>
    </citation>
    <scope>NUCLEOTIDE SEQUENCE</scope>
    <source>
        <strain evidence="2">NAR14</strain>
    </source>
</reference>
<dbReference type="RefSeq" id="WP_248665173.1">
    <property type="nucleotide sequence ID" value="NZ_JALPRX010000006.1"/>
</dbReference>
<accession>A0A9X1Y6B5</accession>
<protein>
    <submittedName>
        <fullName evidence="2">DUF1217 domain-containing protein</fullName>
    </submittedName>
</protein>
<keyword evidence="3" id="KW-1185">Reference proteome</keyword>
<dbReference type="Proteomes" id="UP001139516">
    <property type="component" value="Unassembled WGS sequence"/>
</dbReference>
<dbReference type="EMBL" id="JALPRX010000006">
    <property type="protein sequence ID" value="MCK8783050.1"/>
    <property type="molecule type" value="Genomic_DNA"/>
</dbReference>